<dbReference type="PANTHER" id="PTHR36849">
    <property type="entry name" value="CYTOPLASMIC PROTEIN-RELATED"/>
    <property type="match status" value="1"/>
</dbReference>
<keyword evidence="3" id="KW-1185">Reference proteome</keyword>
<dbReference type="RefSeq" id="WP_205170430.1">
    <property type="nucleotide sequence ID" value="NZ_JAFBDZ010000002.1"/>
</dbReference>
<dbReference type="EMBL" id="JAFBDZ010000002">
    <property type="protein sequence ID" value="MBM7585130.1"/>
    <property type="molecule type" value="Genomic_DNA"/>
</dbReference>
<organism evidence="2 3">
    <name type="scientific">Rossellomorea pakistanensis</name>
    <dbReference type="NCBI Taxonomy" id="992288"/>
    <lineage>
        <taxon>Bacteria</taxon>
        <taxon>Bacillati</taxon>
        <taxon>Bacillota</taxon>
        <taxon>Bacilli</taxon>
        <taxon>Bacillales</taxon>
        <taxon>Bacillaceae</taxon>
        <taxon>Rossellomorea</taxon>
    </lineage>
</organism>
<name>A0ABS2NBD2_9BACI</name>
<proteinExistence type="predicted"/>
<accession>A0ABS2NBD2</accession>
<evidence type="ECO:0000313" key="2">
    <source>
        <dbReference type="EMBL" id="MBM7585130.1"/>
    </source>
</evidence>
<sequence>MPVYTKRAYEEISEDDGVRVLVDRMWPRGISKHELKIDYWMKQVAPSASLRKWFDHDPDKFHEFKDKYKSELKNDEDKKEQLEELKRIVKKNEKKVTLIYGAKDKKNNQATVLKEILDRQHV</sequence>
<gene>
    <name evidence="2" type="ORF">JOC86_001672</name>
</gene>
<dbReference type="InterPro" id="IPR052552">
    <property type="entry name" value="YeaO-like"/>
</dbReference>
<keyword evidence="1" id="KW-0175">Coiled coil</keyword>
<dbReference type="Proteomes" id="UP001646157">
    <property type="component" value="Unassembled WGS sequence"/>
</dbReference>
<evidence type="ECO:0000313" key="3">
    <source>
        <dbReference type="Proteomes" id="UP001646157"/>
    </source>
</evidence>
<dbReference type="Pfam" id="PF22752">
    <property type="entry name" value="DUF488-N3i"/>
    <property type="match status" value="1"/>
</dbReference>
<reference evidence="2 3" key="1">
    <citation type="submission" date="2021-01" db="EMBL/GenBank/DDBJ databases">
        <title>Genomic Encyclopedia of Type Strains, Phase IV (KMG-IV): sequencing the most valuable type-strain genomes for metagenomic binning, comparative biology and taxonomic classification.</title>
        <authorList>
            <person name="Goeker M."/>
        </authorList>
    </citation>
    <scope>NUCLEOTIDE SEQUENCE [LARGE SCALE GENOMIC DNA]</scope>
    <source>
        <strain evidence="2 3">DSM 24834</strain>
    </source>
</reference>
<evidence type="ECO:0000256" key="1">
    <source>
        <dbReference type="SAM" id="Coils"/>
    </source>
</evidence>
<comment type="caution">
    <text evidence="2">The sequence shown here is derived from an EMBL/GenBank/DDBJ whole genome shotgun (WGS) entry which is preliminary data.</text>
</comment>
<protein>
    <submittedName>
        <fullName evidence="2">Uncharacterized protein YeaO (DUF488 family)</fullName>
    </submittedName>
</protein>
<feature type="coiled-coil region" evidence="1">
    <location>
        <begin position="65"/>
        <end position="95"/>
    </location>
</feature>
<dbReference type="PANTHER" id="PTHR36849:SF1">
    <property type="entry name" value="CYTOPLASMIC PROTEIN"/>
    <property type="match status" value="1"/>
</dbReference>